<comment type="caution">
    <text evidence="8">The sequence shown here is derived from an EMBL/GenBank/DDBJ whole genome shotgun (WGS) entry which is preliminary data.</text>
</comment>
<dbReference type="GO" id="GO:0005634">
    <property type="term" value="C:nucleus"/>
    <property type="evidence" value="ECO:0007669"/>
    <property type="project" value="UniProtKB-SubCell"/>
</dbReference>
<evidence type="ECO:0000256" key="1">
    <source>
        <dbReference type="ARBA" id="ARBA00004123"/>
    </source>
</evidence>
<evidence type="ECO:0000256" key="6">
    <source>
        <dbReference type="SAM" id="MobiDB-lite"/>
    </source>
</evidence>
<dbReference type="GO" id="GO:0003729">
    <property type="term" value="F:mRNA binding"/>
    <property type="evidence" value="ECO:0007669"/>
    <property type="project" value="TreeGrafter"/>
</dbReference>
<dbReference type="SMART" id="SM00360">
    <property type="entry name" value="RRM"/>
    <property type="match status" value="1"/>
</dbReference>
<evidence type="ECO:0000256" key="5">
    <source>
        <dbReference type="PROSITE-ProRule" id="PRU00176"/>
    </source>
</evidence>
<keyword evidence="3 5" id="KW-0694">RNA-binding</keyword>
<dbReference type="SUPFAM" id="SSF54928">
    <property type="entry name" value="RNA-binding domain, RBD"/>
    <property type="match status" value="1"/>
</dbReference>
<protein>
    <recommendedName>
        <fullName evidence="7">RRM domain-containing protein</fullName>
    </recommendedName>
</protein>
<feature type="compositionally biased region" description="Basic and acidic residues" evidence="6">
    <location>
        <begin position="323"/>
        <end position="366"/>
    </location>
</feature>
<keyword evidence="2" id="KW-0677">Repeat</keyword>
<dbReference type="InterPro" id="IPR051945">
    <property type="entry name" value="RRM_MRD1_RNA_proc_ribogen"/>
</dbReference>
<dbReference type="InterPro" id="IPR000504">
    <property type="entry name" value="RRM_dom"/>
</dbReference>
<evidence type="ECO:0000313" key="8">
    <source>
        <dbReference type="EMBL" id="CAJ1380342.1"/>
    </source>
</evidence>
<sequence length="395" mass="45022">MDAEGAEAALQAESEADRKLKELSSVIKRSEQRELPAVEGFGISLKGRRLVVKPAVAPTEAAELSDKTKPQKGQAQKERRAWMHLLNVGDIDEDSPRWQNLSKSEQRQRQEGRKERRWRINNSNFAIHPQRLSIRNMPTFVDANKLREVVVKNLAEVNGAEKRKERQQLAQSAVVKACLVRDKERREESGARRSKGFAFIAFKDHDSAMKTLQFLNDNPQAFGGGRRPIVEFAVEDKRKLRMQEEERKKFEAKLKSKEGKDGQEGQEGPEGTDGAGKEGKEGKEAKDGEEPAPKARPKRKRPKSADSDKKGRGARQREKRRAQKEAESERLKAREQQKQFKGQLRERAKHEKMVHARNVKKPEKLPDFAGPTRRGQLGDDFELRALERFRAGGKM</sequence>
<organism evidence="8 9">
    <name type="scientific">Effrenium voratum</name>
    <dbReference type="NCBI Taxonomy" id="2562239"/>
    <lineage>
        <taxon>Eukaryota</taxon>
        <taxon>Sar</taxon>
        <taxon>Alveolata</taxon>
        <taxon>Dinophyceae</taxon>
        <taxon>Suessiales</taxon>
        <taxon>Symbiodiniaceae</taxon>
        <taxon>Effrenium</taxon>
    </lineage>
</organism>
<evidence type="ECO:0000256" key="2">
    <source>
        <dbReference type="ARBA" id="ARBA00022737"/>
    </source>
</evidence>
<feature type="domain" description="RRM" evidence="7">
    <location>
        <begin position="130"/>
        <end position="235"/>
    </location>
</feature>
<dbReference type="Proteomes" id="UP001178507">
    <property type="component" value="Unassembled WGS sequence"/>
</dbReference>
<feature type="compositionally biased region" description="Basic and acidic residues" evidence="6">
    <location>
        <begin position="245"/>
        <end position="263"/>
    </location>
</feature>
<feature type="region of interest" description="Disordered" evidence="6">
    <location>
        <begin position="57"/>
        <end position="78"/>
    </location>
</feature>
<dbReference type="PANTHER" id="PTHR48039:SF5">
    <property type="entry name" value="RNA-BINDING PROTEIN 28"/>
    <property type="match status" value="1"/>
</dbReference>
<feature type="compositionally biased region" description="Basic and acidic residues" evidence="6">
    <location>
        <begin position="104"/>
        <end position="114"/>
    </location>
</feature>
<feature type="region of interest" description="Disordered" evidence="6">
    <location>
        <begin position="245"/>
        <end position="376"/>
    </location>
</feature>
<dbReference type="EMBL" id="CAUJNA010000702">
    <property type="protein sequence ID" value="CAJ1380342.1"/>
    <property type="molecule type" value="Genomic_DNA"/>
</dbReference>
<keyword evidence="4" id="KW-0539">Nucleus</keyword>
<dbReference type="PANTHER" id="PTHR48039">
    <property type="entry name" value="RNA-BINDING MOTIF PROTEIN 14B"/>
    <property type="match status" value="1"/>
</dbReference>
<feature type="compositionally biased region" description="Basic and acidic residues" evidence="6">
    <location>
        <begin position="64"/>
        <end position="78"/>
    </location>
</feature>
<dbReference type="PROSITE" id="PS50102">
    <property type="entry name" value="RRM"/>
    <property type="match status" value="1"/>
</dbReference>
<feature type="region of interest" description="Disordered" evidence="6">
    <location>
        <begin position="93"/>
        <end position="117"/>
    </location>
</feature>
<dbReference type="AlphaFoldDB" id="A0AA36MQG5"/>
<proteinExistence type="predicted"/>
<dbReference type="FunFam" id="3.30.70.330:FF:000182">
    <property type="entry name" value="RNA-binding motif protein 28"/>
    <property type="match status" value="1"/>
</dbReference>
<dbReference type="InterPro" id="IPR035979">
    <property type="entry name" value="RBD_domain_sf"/>
</dbReference>
<keyword evidence="9" id="KW-1185">Reference proteome</keyword>
<name>A0AA36MQG5_9DINO</name>
<feature type="compositionally biased region" description="Basic and acidic residues" evidence="6">
    <location>
        <begin position="275"/>
        <end position="293"/>
    </location>
</feature>
<evidence type="ECO:0000313" key="9">
    <source>
        <dbReference type="Proteomes" id="UP001178507"/>
    </source>
</evidence>
<evidence type="ECO:0000256" key="4">
    <source>
        <dbReference type="ARBA" id="ARBA00023242"/>
    </source>
</evidence>
<comment type="subcellular location">
    <subcellularLocation>
        <location evidence="1">Nucleus</location>
    </subcellularLocation>
</comment>
<dbReference type="InterPro" id="IPR012677">
    <property type="entry name" value="Nucleotide-bd_a/b_plait_sf"/>
</dbReference>
<reference evidence="8" key="1">
    <citation type="submission" date="2023-08" db="EMBL/GenBank/DDBJ databases">
        <authorList>
            <person name="Chen Y."/>
            <person name="Shah S."/>
            <person name="Dougan E. K."/>
            <person name="Thang M."/>
            <person name="Chan C."/>
        </authorList>
    </citation>
    <scope>NUCLEOTIDE SEQUENCE</scope>
</reference>
<evidence type="ECO:0000259" key="7">
    <source>
        <dbReference type="PROSITE" id="PS50102"/>
    </source>
</evidence>
<gene>
    <name evidence="8" type="ORF">EVOR1521_LOCUS8308</name>
</gene>
<feature type="compositionally biased region" description="Basic residues" evidence="6">
    <location>
        <begin position="312"/>
        <end position="322"/>
    </location>
</feature>
<evidence type="ECO:0000256" key="3">
    <source>
        <dbReference type="ARBA" id="ARBA00022884"/>
    </source>
</evidence>
<accession>A0AA36MQG5</accession>
<dbReference type="Gene3D" id="3.30.70.330">
    <property type="match status" value="1"/>
</dbReference>